<feature type="compositionally biased region" description="Basic and acidic residues" evidence="5">
    <location>
        <begin position="788"/>
        <end position="797"/>
    </location>
</feature>
<dbReference type="OrthoDB" id="6022660at2759"/>
<evidence type="ECO:0000256" key="6">
    <source>
        <dbReference type="SAM" id="Phobius"/>
    </source>
</evidence>
<feature type="region of interest" description="Disordered" evidence="5">
    <location>
        <begin position="282"/>
        <end position="306"/>
    </location>
</feature>
<reference evidence="8" key="2">
    <citation type="submission" date="2024-04" db="EMBL/GenBank/DDBJ databases">
        <authorList>
            <person name="Chen Y."/>
            <person name="Shah S."/>
            <person name="Dougan E. K."/>
            <person name="Thang M."/>
            <person name="Chan C."/>
        </authorList>
    </citation>
    <scope>NUCLEOTIDE SEQUENCE [LARGE SCALE GENOMIC DNA]</scope>
</reference>
<evidence type="ECO:0000256" key="4">
    <source>
        <dbReference type="ARBA" id="ARBA00023136"/>
    </source>
</evidence>
<feature type="transmembrane region" description="Helical" evidence="6">
    <location>
        <begin position="379"/>
        <end position="400"/>
    </location>
</feature>
<feature type="transmembrane region" description="Helical" evidence="6">
    <location>
        <begin position="412"/>
        <end position="435"/>
    </location>
</feature>
<evidence type="ECO:0000313" key="7">
    <source>
        <dbReference type="EMBL" id="CAI4010508.1"/>
    </source>
</evidence>
<evidence type="ECO:0000256" key="5">
    <source>
        <dbReference type="SAM" id="MobiDB-lite"/>
    </source>
</evidence>
<dbReference type="EMBL" id="CAMXCT030004835">
    <property type="protein sequence ID" value="CAL4797820.1"/>
    <property type="molecule type" value="Genomic_DNA"/>
</dbReference>
<evidence type="ECO:0000313" key="10">
    <source>
        <dbReference type="Proteomes" id="UP001152797"/>
    </source>
</evidence>
<feature type="region of interest" description="Disordered" evidence="5">
    <location>
        <begin position="774"/>
        <end position="798"/>
    </location>
</feature>
<dbReference type="Gene3D" id="2.60.220.50">
    <property type="match status" value="1"/>
</dbReference>
<evidence type="ECO:0000256" key="2">
    <source>
        <dbReference type="ARBA" id="ARBA00022692"/>
    </source>
</evidence>
<feature type="region of interest" description="Disordered" evidence="5">
    <location>
        <begin position="666"/>
        <end position="758"/>
    </location>
</feature>
<keyword evidence="3 6" id="KW-1133">Transmembrane helix</keyword>
<organism evidence="7">
    <name type="scientific">Cladocopium goreaui</name>
    <dbReference type="NCBI Taxonomy" id="2562237"/>
    <lineage>
        <taxon>Eukaryota</taxon>
        <taxon>Sar</taxon>
        <taxon>Alveolata</taxon>
        <taxon>Dinophyceae</taxon>
        <taxon>Suessiales</taxon>
        <taxon>Symbiodiniaceae</taxon>
        <taxon>Cladocopium</taxon>
    </lineage>
</organism>
<dbReference type="Proteomes" id="UP001152797">
    <property type="component" value="Unassembled WGS sequence"/>
</dbReference>
<evidence type="ECO:0000256" key="3">
    <source>
        <dbReference type="ARBA" id="ARBA00022989"/>
    </source>
</evidence>
<name>A0A9P1DHZ0_9DINO</name>
<dbReference type="AlphaFoldDB" id="A0A9P1DHZ0"/>
<dbReference type="Pfam" id="PF01825">
    <property type="entry name" value="GPS"/>
    <property type="match status" value="1"/>
</dbReference>
<feature type="compositionally biased region" description="Low complexity" evidence="5">
    <location>
        <begin position="670"/>
        <end position="688"/>
    </location>
</feature>
<evidence type="ECO:0000313" key="9">
    <source>
        <dbReference type="EMBL" id="CAL4797820.1"/>
    </source>
</evidence>
<dbReference type="EMBL" id="CAMXCT010004835">
    <property type="protein sequence ID" value="CAI4010508.1"/>
    <property type="molecule type" value="Genomic_DNA"/>
</dbReference>
<comment type="caution">
    <text evidence="7">The sequence shown here is derived from an EMBL/GenBank/DDBJ whole genome shotgun (WGS) entry which is preliminary data.</text>
</comment>
<dbReference type="EMBL" id="CAMXCT020004835">
    <property type="protein sequence ID" value="CAL1163883.1"/>
    <property type="molecule type" value="Genomic_DNA"/>
</dbReference>
<evidence type="ECO:0000313" key="8">
    <source>
        <dbReference type="EMBL" id="CAL1163883.1"/>
    </source>
</evidence>
<evidence type="ECO:0000256" key="1">
    <source>
        <dbReference type="ARBA" id="ARBA00004370"/>
    </source>
</evidence>
<gene>
    <name evidence="7" type="ORF">C1SCF055_LOCUS35777</name>
</gene>
<dbReference type="GO" id="GO:0016020">
    <property type="term" value="C:membrane"/>
    <property type="evidence" value="ECO:0007669"/>
    <property type="project" value="UniProtKB-SubCell"/>
</dbReference>
<comment type="subcellular location">
    <subcellularLocation>
        <location evidence="1">Membrane</location>
    </subcellularLocation>
</comment>
<sequence length="830" mass="90301">MQTDAGVVQITAVLPSAFPAEQQMVLTSGSDARVEVVGHVIHQASELTSGPIMVSTTSMTEDVATKFTDSSIAGLGSTLRSKPLSINLRRNDGSALNMKNLREPMGMVMKVSGEENVTCAYWDEEEHRWSIQGVTTIGTSNGELRCETTHLSIFAGVVMAVQFLQDAVSIDCEITGSWSADGMAALFDSETTSKLLGTQWMSSAGGVCLFVALSLFVLAVAWGMHRQQRQDDEVVKDTVLNRSTGKADMTSESAVGACLQAVQSYRTGLELETLKALNGGVGPHRSRYSAGDDDSRGRRPSLQDMRRDSNAWDVSVRLQDLPQLKYFFQNYEISRHRRRSAEDFLDAPWPARVLMMFKAVHSWLAVGRFNLFTTKCERICLIGFKLFTAAALNALTLSGMPVLPDCAVELGLAPFGFVEAMLVGLASACVADLFGLLQMVLRQRSGWVSWVVWLLLMALALFCCIAYLATDGEHWLESTFSSLFQELLLQPLGLAMFLVTRASLALKNPEVVEVVVKKWVEVEDVETSPGRQPQQVLQILPAAPARSSHARSSARVSAQGDIALQLVGSSQSSQKREVLEAKSVAYQRAYESAIEEGLSKKEAKALAKEAFRMAQLEESPGELLLQEAKRHRMVEKSSAYHQAYKEAVEAGKSKDEAKATAKVAFQQANGGSRPSSSGHQSSSSGLGSAEEIASPPRRSSAPLGQFDVIMPSPGEMATVERKRKKKADQSSAYHEAYKKAVQEGSDQEEAKGKAMAAFHRSGSADVELPLAMPGVIEDSHSGSGSSDGRARKTDLARKGGIYREAYQRAIEQGMREEEAQAIAKEAYRNA</sequence>
<accession>A0A9P1DHZ0</accession>
<protein>
    <submittedName>
        <fullName evidence="9">E3 ubiquitin-protein ligase HERC2</fullName>
    </submittedName>
</protein>
<reference evidence="7" key="1">
    <citation type="submission" date="2022-10" db="EMBL/GenBank/DDBJ databases">
        <authorList>
            <person name="Chen Y."/>
            <person name="Dougan E. K."/>
            <person name="Chan C."/>
            <person name="Rhodes N."/>
            <person name="Thang M."/>
        </authorList>
    </citation>
    <scope>NUCLEOTIDE SEQUENCE</scope>
</reference>
<dbReference type="SMART" id="SM00303">
    <property type="entry name" value="GPS"/>
    <property type="match status" value="1"/>
</dbReference>
<feature type="transmembrane region" description="Helical" evidence="6">
    <location>
        <begin position="200"/>
        <end position="222"/>
    </location>
</feature>
<feature type="transmembrane region" description="Helical" evidence="6">
    <location>
        <begin position="447"/>
        <end position="468"/>
    </location>
</feature>
<keyword evidence="2 6" id="KW-0812">Transmembrane</keyword>
<keyword evidence="10" id="KW-1185">Reference proteome</keyword>
<keyword evidence="4 6" id="KW-0472">Membrane</keyword>
<dbReference type="InterPro" id="IPR046338">
    <property type="entry name" value="GAIN_dom_sf"/>
</dbReference>
<proteinExistence type="predicted"/>
<dbReference type="InterPro" id="IPR000203">
    <property type="entry name" value="GPS"/>
</dbReference>